<dbReference type="Pfam" id="PF03061">
    <property type="entry name" value="4HBT"/>
    <property type="match status" value="1"/>
</dbReference>
<accession>A0A4R6S3V5</accession>
<dbReference type="GO" id="GO:0061522">
    <property type="term" value="F:1,4-dihydroxy-2-naphthoyl-CoA thioesterase activity"/>
    <property type="evidence" value="ECO:0007669"/>
    <property type="project" value="TreeGrafter"/>
</dbReference>
<gene>
    <name evidence="4" type="ORF">EDF62_0745</name>
</gene>
<dbReference type="CDD" id="cd03443">
    <property type="entry name" value="PaaI_thioesterase"/>
    <property type="match status" value="1"/>
</dbReference>
<dbReference type="Gene3D" id="3.10.129.10">
    <property type="entry name" value="Hotdog Thioesterase"/>
    <property type="match status" value="1"/>
</dbReference>
<dbReference type="EMBL" id="SNYA01000002">
    <property type="protein sequence ID" value="TDP94330.1"/>
    <property type="molecule type" value="Genomic_DNA"/>
</dbReference>
<dbReference type="AlphaFoldDB" id="A0A4R6S3V5"/>
<proteinExistence type="inferred from homology"/>
<dbReference type="PANTHER" id="PTHR43240:SF5">
    <property type="entry name" value="1,4-DIHYDROXY-2-NAPHTHOYL-COA THIOESTERASE 1"/>
    <property type="match status" value="1"/>
</dbReference>
<dbReference type="InterPro" id="IPR029069">
    <property type="entry name" value="HotDog_dom_sf"/>
</dbReference>
<organism evidence="4 5">
    <name type="scientific">Leucobacter luti</name>
    <dbReference type="NCBI Taxonomy" id="340320"/>
    <lineage>
        <taxon>Bacteria</taxon>
        <taxon>Bacillati</taxon>
        <taxon>Actinomycetota</taxon>
        <taxon>Actinomycetes</taxon>
        <taxon>Micrococcales</taxon>
        <taxon>Microbacteriaceae</taxon>
        <taxon>Leucobacter</taxon>
    </lineage>
</organism>
<reference evidence="4 5" key="1">
    <citation type="submission" date="2019-03" db="EMBL/GenBank/DDBJ databases">
        <title>Genomic analyses of the natural microbiome of Caenorhabditis elegans.</title>
        <authorList>
            <person name="Samuel B."/>
        </authorList>
    </citation>
    <scope>NUCLEOTIDE SEQUENCE [LARGE SCALE GENOMIC DNA]</scope>
    <source>
        <strain evidence="4 5">JUb18</strain>
    </source>
</reference>
<evidence type="ECO:0000313" key="5">
    <source>
        <dbReference type="Proteomes" id="UP000295601"/>
    </source>
</evidence>
<dbReference type="GO" id="GO:0005829">
    <property type="term" value="C:cytosol"/>
    <property type="evidence" value="ECO:0007669"/>
    <property type="project" value="TreeGrafter"/>
</dbReference>
<dbReference type="SUPFAM" id="SSF54637">
    <property type="entry name" value="Thioesterase/thiol ester dehydrase-isomerase"/>
    <property type="match status" value="1"/>
</dbReference>
<dbReference type="PANTHER" id="PTHR43240">
    <property type="entry name" value="1,4-DIHYDROXY-2-NAPHTHOYL-COA THIOESTERASE 1"/>
    <property type="match status" value="1"/>
</dbReference>
<protein>
    <submittedName>
        <fullName evidence="4">Uncharacterized protein (TIGR00369 family)</fullName>
    </submittedName>
</protein>
<dbReference type="InterPro" id="IPR003736">
    <property type="entry name" value="PAAI_dom"/>
</dbReference>
<keyword evidence="2" id="KW-0378">Hydrolase</keyword>
<comment type="similarity">
    <text evidence="1">Belongs to the thioesterase PaaI family.</text>
</comment>
<dbReference type="NCBIfam" id="TIGR00369">
    <property type="entry name" value="unchar_dom_1"/>
    <property type="match status" value="1"/>
</dbReference>
<feature type="domain" description="Thioesterase" evidence="3">
    <location>
        <begin position="60"/>
        <end position="136"/>
    </location>
</feature>
<evidence type="ECO:0000259" key="3">
    <source>
        <dbReference type="Pfam" id="PF03061"/>
    </source>
</evidence>
<dbReference type="InterPro" id="IPR006683">
    <property type="entry name" value="Thioestr_dom"/>
</dbReference>
<comment type="caution">
    <text evidence="4">The sequence shown here is derived from an EMBL/GenBank/DDBJ whole genome shotgun (WGS) entry which is preliminary data.</text>
</comment>
<evidence type="ECO:0000313" key="4">
    <source>
        <dbReference type="EMBL" id="TDP94330.1"/>
    </source>
</evidence>
<sequence>MSGAAAEAQLPATAHPTADNWVASNGAGELAEAMGIEFTEYTVERTVGRMPVLGNRQTVGFMHGGAYVVLGESLGSMAANLHAGPGRLAVGVDINATHTRSATAGYVTGVCTPVHLGRTLAVHEIVVTDEDGRRCCTMRITNLIKDMPADGS</sequence>
<evidence type="ECO:0000256" key="1">
    <source>
        <dbReference type="ARBA" id="ARBA00008324"/>
    </source>
</evidence>
<name>A0A4R6S3V5_9MICO</name>
<dbReference type="Proteomes" id="UP000295601">
    <property type="component" value="Unassembled WGS sequence"/>
</dbReference>
<evidence type="ECO:0000256" key="2">
    <source>
        <dbReference type="ARBA" id="ARBA00022801"/>
    </source>
</evidence>
<keyword evidence="5" id="KW-1185">Reference proteome</keyword>